<feature type="transmembrane region" description="Helical" evidence="1">
    <location>
        <begin position="2603"/>
        <end position="2629"/>
    </location>
</feature>
<name>A0A8S1WPT8_9CILI</name>
<dbReference type="Proteomes" id="UP000689195">
    <property type="component" value="Unassembled WGS sequence"/>
</dbReference>
<feature type="transmembrane region" description="Helical" evidence="1">
    <location>
        <begin position="68"/>
        <end position="91"/>
    </location>
</feature>
<feature type="transmembrane region" description="Helical" evidence="1">
    <location>
        <begin position="2744"/>
        <end position="2770"/>
    </location>
</feature>
<keyword evidence="1" id="KW-0472">Membrane</keyword>
<dbReference type="PANTHER" id="PTHR11319:SF35">
    <property type="entry name" value="OUTER MEMBRANE PROTEIN PMPC-RELATED"/>
    <property type="match status" value="1"/>
</dbReference>
<sequence>MREYENFYCFVLRNLSHVNIANSGCCHNQLRVFLFCATNQQIAKNQIFNHLLITNNQKYFQLQMKQTISFSFLIVICFEIQTYLCWSISILPPQYPFKQFVIQQSSNVGGESACFGVWSKYVPLSNIVQTGEYGILDSSCFHQFRIQEKVEKNLYFLYFECISFEDKIVKKYFQFLDSDNRVTIEQISFDLSSYEGSWFFNGFLASPLEKRVTIYIKEQQTNQIFSKDISIRFPFKEYIFIQIIGGDFKVEQASKFYLFENKLLSYFPGQISYLQSCSYDRPDQFFQLIQLREQKPCICKNNQITDLPDVKIQNQDIYEFLSQNTNCQQFLLAGWIKILEINNNSNEFQFLLLKLMGNFQHPQLTQENLSAFQLLYKLSTQINQIILTTYSYTLPVVNIDFSTNPYLKKVEFEVTNDIQLWHYLLVEKLDQFISITITFYQGYNQEKFSFTLEVVQFQMVQFKLLYGNIFQSKSNYLTLQLTGFQLFNCLDFNSPQRNCHPTCKECDGPTKDDCLSCYEDSNRRYISEYKVCICEYGTIDQNNECINYQTLQLNKIDAQQIEKQCQYGFFEINGDCYKCPSIITTTVITCLECILNPKSWIHTLLCQTSFLVHQNGSVTKYFNKENLQYVFAGDELKNCPDCDLNLKAPYDLIEASLIFKNFCSASQSINKNCYLTPNVSFANNPCYAPKYINFYKNCVTCKLENCLYCFDYLASDPTKSTLENLEIFSLNDEEIKLGCAQCVEGYVFEFKTSTCINQKPTQQNCLRSYISLDDREICTLSNDFTISLEKINCQDLILHCKQCIKTIQTTIKCLICEDGYIVSSITGVCSICPILNSKQCQQDNLQEPGKWQFQGFIIQFLPPKTRINYDISRPNEIVIECHQGYRVLDNYCPQYCDESCSVCETEKLSPSSTFYCSKCKRNYYKELIRVSVDRKCIECPSLCQVCQNRSTDEINQINPYFIQDTENSIYTFRCIQKVPFDSKIHIDPTLAIAQYCYQDNCNYKLEIIYVILHSLTQNDIKCNQIEIINDAEYNYKYLNEIGLKYIAVTIKLILDCQFSYKEFIIQNYFKENIFSIRKSELILQGNINPIIILKNIKLVILNHDQIVISNCIFQISTQMEMIMTNRGQSINFYILNTKFYSQQSYPTQISIKADSFYQFNIENFTISDITIENSIIFDIFYQGLNEDIMINNIKLQDCRIINSTLFYFYNVKSIIFIKNFTIDSCTFENSSIFIFQMDQNSISNVFLNELVISNCLFENSKLIYSPDTTILNINNLSIINNKMLNSQFIVFNYNFYCNDIKIIDNYFLQLQLIAQIQSMLSIKEIQIKNLQVKKNHLTNCSLFITQQKQLFNNIDFLLLNFHFEDNIPSCRNDDILISINCFNLIIKNIFLKNTTNYRFLNLLDIHQIQIDNLMYENQVQEYKVPYQFDCLRICVPQSQLLQIFGFNRVIIKNIQVKSQFSVDLSLISIYSNPLNTSNQNEFIIISNSIMKGNILLKQNLGILFSLMEFYSKNSLNIAINNLTFEENIFHQYQSDPSQTQASLMYFDTKQSFIIVKHIFCIYNSMTNSSQSFFSISSEEVYLENITVFNHNWLNKELWIKYYDVQFLGEYNYDEISYAIQQTYKIQNIGGIFSIFVSKFTINKGFFSYILAESNLILNINLQGEGIGIINNCSIIHAQNSLISNSENDGAITINGRKSLLKIFLENITLENVYNKLSSSIFSIYPSLKQNNIRFKNITVKNCFSLVNSIINFQSEFQNANKNKIFIENLSIFQNEQALFKFLQSIGKISSLELQKVIDDNAMMNFLGCQIQFIGLRIEGIILSSIVKIRDSNYIKLGHLQFFFISTFYPLNFIDIQQNNILQSTMIINNIRITNLIDFQYQNLTKNLTFYMQDHINLKFVLCNLNNQQIIQQIKKQEFVDAFFDEIISKSNHTGSFIRIKSITNLTRALLSNIIIFNNICNHCWNGLLYFDIINVEKIQVQELYCMKNKIKQYGCIAAKSNDNLEGKMLIDQSTFISNDGSLGSGIYVQNLRILISNSNIIKNTASQKGGGIYFELSDYNFKILSTAICNNQANEAGGLYLSGNNRLNQNNFIQSLLILNQAQQFSNNLNESPSRLSLFLNHIEMVSQQETIEHHPVQLLILKPYKIISQDRQIHAQFLFVPSGQQISKYQLYNPKLQNYQSYIHDFRILFKNSLNEQQNNFLNTSCNIIQQLFDIQEQKVMESTQISKINFENETKSFNLGLLDFIMDPFQQDDKVQEVLINCKTNYYDESLAYLMRVKAFLCQLGEFYISSSCQQCQSEQGFYSVTYNTTKCSIFDKNKFEAITSNKILLKIGYWRPHYTSDDVELCYKNQNLCQGGWGVNNELCFKGHLGGLCEECDRFNIRGEGQFFKNQQSVECEQCQDTTKRLIAFFLISIWAILSTLLTIGSIEKSNILFAQLKLRQKFAHILFKLNQDHESILFKLFLNYLWIFSLIFTFNINLTISLGIFKQSNDTSYFMTNFFECFLSEIQEIELIYSRIIVMLVLMLCQILAIFIGFKIVSIITNTKFKSMIISITILQMYVQNYASLLNQFFSILVVRQISKINYISADVSLLYGSKSHISWIYGFSIPGSFLIGLIFPLLIFFILYTNRGQHDKIKFRRHLGYLFNEYTQNSYFWEIIKLWKKTIIILILIYFQTDIFFKAQLLSLCLLFYQLISYKYQPYILKKLNQLDNQSVQFCLIAIFLAVLKYITEQQENHNISAIIQTFIIVDSIILSYPFIMNILNTYIIKHKVKVISLLINMFSAFKSNFAITKFLRNRLNKWRQKEEKSKEIIGKIRQILFKKNNILRKQFKHKEQNKQYVQLTVQTNFDQEI</sequence>
<evidence type="ECO:0000313" key="3">
    <source>
        <dbReference type="Proteomes" id="UP000689195"/>
    </source>
</evidence>
<keyword evidence="1" id="KW-1133">Transmembrane helix</keyword>
<evidence type="ECO:0000313" key="2">
    <source>
        <dbReference type="EMBL" id="CAD8190199.1"/>
    </source>
</evidence>
<feature type="transmembrane region" description="Helical" evidence="1">
    <location>
        <begin position="2716"/>
        <end position="2732"/>
    </location>
</feature>
<reference evidence="2" key="1">
    <citation type="submission" date="2021-01" db="EMBL/GenBank/DDBJ databases">
        <authorList>
            <consortium name="Genoscope - CEA"/>
            <person name="William W."/>
        </authorList>
    </citation>
    <scope>NUCLEOTIDE SEQUENCE</scope>
</reference>
<feature type="transmembrane region" description="Helical" evidence="1">
    <location>
        <begin position="2516"/>
        <end position="2541"/>
    </location>
</feature>
<dbReference type="OrthoDB" id="77931at2759"/>
<proteinExistence type="predicted"/>
<protein>
    <recommendedName>
        <fullName evidence="4">Transmembrane protein</fullName>
    </recommendedName>
</protein>
<organism evidence="2 3">
    <name type="scientific">Paramecium pentaurelia</name>
    <dbReference type="NCBI Taxonomy" id="43138"/>
    <lineage>
        <taxon>Eukaryota</taxon>
        <taxon>Sar</taxon>
        <taxon>Alveolata</taxon>
        <taxon>Ciliophora</taxon>
        <taxon>Intramacronucleata</taxon>
        <taxon>Oligohymenophorea</taxon>
        <taxon>Peniculida</taxon>
        <taxon>Parameciidae</taxon>
        <taxon>Paramecium</taxon>
    </lineage>
</organism>
<dbReference type="CDD" id="cd00064">
    <property type="entry name" value="FU"/>
    <property type="match status" value="1"/>
</dbReference>
<accession>A0A8S1WPT8</accession>
<gene>
    <name evidence="2" type="ORF">PPENT_87.1.T0950199</name>
</gene>
<dbReference type="PANTHER" id="PTHR11319">
    <property type="entry name" value="G PROTEIN-COUPLED RECEPTOR-RELATED"/>
    <property type="match status" value="1"/>
</dbReference>
<evidence type="ECO:0008006" key="4">
    <source>
        <dbReference type="Google" id="ProtNLM"/>
    </source>
</evidence>
<evidence type="ECO:0000256" key="1">
    <source>
        <dbReference type="SAM" id="Phobius"/>
    </source>
</evidence>
<feature type="transmembrane region" description="Helical" evidence="1">
    <location>
        <begin position="2409"/>
        <end position="2430"/>
    </location>
</feature>
<comment type="caution">
    <text evidence="2">The sequence shown here is derived from an EMBL/GenBank/DDBJ whole genome shotgun (WGS) entry which is preliminary data.</text>
</comment>
<feature type="transmembrane region" description="Helical" evidence="1">
    <location>
        <begin position="2468"/>
        <end position="2489"/>
    </location>
</feature>
<dbReference type="InterPro" id="IPR006212">
    <property type="entry name" value="Furin_repeat"/>
</dbReference>
<keyword evidence="1" id="KW-0812">Transmembrane</keyword>
<dbReference type="EMBL" id="CAJJDO010000095">
    <property type="protein sequence ID" value="CAD8190199.1"/>
    <property type="molecule type" value="Genomic_DNA"/>
</dbReference>
<keyword evidence="3" id="KW-1185">Reference proteome</keyword>